<name>A0A940M7I7_9ACTN</name>
<organism evidence="2 3">
    <name type="scientific">Streptomyces montanisoli</name>
    <dbReference type="NCBI Taxonomy" id="2798581"/>
    <lineage>
        <taxon>Bacteria</taxon>
        <taxon>Bacillati</taxon>
        <taxon>Actinomycetota</taxon>
        <taxon>Actinomycetes</taxon>
        <taxon>Kitasatosporales</taxon>
        <taxon>Streptomycetaceae</taxon>
        <taxon>Streptomyces</taxon>
    </lineage>
</organism>
<gene>
    <name evidence="2" type="ORF">JFN87_01770</name>
</gene>
<dbReference type="Proteomes" id="UP000670475">
    <property type="component" value="Unassembled WGS sequence"/>
</dbReference>
<sequence>MTPAAVAVIRATLEDATTAELISHPAHAAARVARALETAGWTLAPAEPANGPQTATHAIITNR</sequence>
<dbReference type="RefSeq" id="WP_209338004.1">
    <property type="nucleotide sequence ID" value="NZ_JAGIQL010000003.1"/>
</dbReference>
<accession>A0A940M7I7</accession>
<evidence type="ECO:0000313" key="3">
    <source>
        <dbReference type="Proteomes" id="UP000670475"/>
    </source>
</evidence>
<protein>
    <submittedName>
        <fullName evidence="2">Uncharacterized protein</fullName>
    </submittedName>
</protein>
<proteinExistence type="predicted"/>
<evidence type="ECO:0000313" key="2">
    <source>
        <dbReference type="EMBL" id="MBP0456229.1"/>
    </source>
</evidence>
<dbReference type="AlphaFoldDB" id="A0A940M7I7"/>
<reference evidence="2" key="1">
    <citation type="submission" date="2021-03" db="EMBL/GenBank/DDBJ databases">
        <title>Whole genome sequence of Streptomyces bomunensis MMS17-BM035.</title>
        <authorList>
            <person name="Lee J.H."/>
        </authorList>
    </citation>
    <scope>NUCLEOTIDE SEQUENCE</scope>
    <source>
        <strain evidence="2">MMS17-BM035</strain>
    </source>
</reference>
<keyword evidence="3" id="KW-1185">Reference proteome</keyword>
<dbReference type="EMBL" id="JAGIQL010000003">
    <property type="protein sequence ID" value="MBP0456229.1"/>
    <property type="molecule type" value="Genomic_DNA"/>
</dbReference>
<comment type="caution">
    <text evidence="2">The sequence shown here is derived from an EMBL/GenBank/DDBJ whole genome shotgun (WGS) entry which is preliminary data.</text>
</comment>
<feature type="region of interest" description="Disordered" evidence="1">
    <location>
        <begin position="44"/>
        <end position="63"/>
    </location>
</feature>
<feature type="compositionally biased region" description="Polar residues" evidence="1">
    <location>
        <begin position="51"/>
        <end position="63"/>
    </location>
</feature>
<evidence type="ECO:0000256" key="1">
    <source>
        <dbReference type="SAM" id="MobiDB-lite"/>
    </source>
</evidence>